<dbReference type="EMBL" id="LDPZ01000015">
    <property type="protein sequence ID" value="KTQ96430.1"/>
    <property type="molecule type" value="Genomic_DNA"/>
</dbReference>
<dbReference type="PATRIC" id="fig|401562.3.peg.833"/>
<accession>A0A175RCB1</accession>
<gene>
    <name evidence="2" type="ORF">NS226_07545</name>
</gene>
<feature type="signal peptide" evidence="1">
    <location>
        <begin position="1"/>
        <end position="23"/>
    </location>
</feature>
<dbReference type="Proteomes" id="UP000078272">
    <property type="component" value="Unassembled WGS sequence"/>
</dbReference>
<reference evidence="2 3" key="1">
    <citation type="journal article" date="2016" name="Front. Microbiol.">
        <title>Genomic Resource of Rice Seed Associated Bacteria.</title>
        <authorList>
            <person name="Midha S."/>
            <person name="Bansal K."/>
            <person name="Sharma S."/>
            <person name="Kumar N."/>
            <person name="Patil P.P."/>
            <person name="Chaudhry V."/>
            <person name="Patil P.B."/>
        </authorList>
    </citation>
    <scope>NUCLEOTIDE SEQUENCE [LARGE SCALE GENOMIC DNA]</scope>
    <source>
        <strain evidence="2 3">NS226</strain>
    </source>
</reference>
<protein>
    <recommendedName>
        <fullName evidence="4">Curlin</fullName>
    </recommendedName>
</protein>
<organism evidence="2 3">
    <name type="scientific">Aureimonas ureilytica</name>
    <dbReference type="NCBI Taxonomy" id="401562"/>
    <lineage>
        <taxon>Bacteria</taxon>
        <taxon>Pseudomonadati</taxon>
        <taxon>Pseudomonadota</taxon>
        <taxon>Alphaproteobacteria</taxon>
        <taxon>Hyphomicrobiales</taxon>
        <taxon>Aurantimonadaceae</taxon>
        <taxon>Aureimonas</taxon>
    </lineage>
</organism>
<dbReference type="RefSeq" id="WP_058634449.1">
    <property type="nucleotide sequence ID" value="NZ_LDPZ01000015.1"/>
</dbReference>
<keyword evidence="1" id="KW-0732">Signal</keyword>
<dbReference type="AlphaFoldDB" id="A0A175RCB1"/>
<evidence type="ECO:0000256" key="1">
    <source>
        <dbReference type="SAM" id="SignalP"/>
    </source>
</evidence>
<proteinExistence type="predicted"/>
<dbReference type="STRING" id="401562.NS365_03155"/>
<evidence type="ECO:0000313" key="2">
    <source>
        <dbReference type="EMBL" id="KTQ96430.1"/>
    </source>
</evidence>
<feature type="chain" id="PRO_5008041842" description="Curlin" evidence="1">
    <location>
        <begin position="24"/>
        <end position="544"/>
    </location>
</feature>
<dbReference type="OrthoDB" id="8232393at2"/>
<evidence type="ECO:0000313" key="3">
    <source>
        <dbReference type="Proteomes" id="UP000078272"/>
    </source>
</evidence>
<evidence type="ECO:0008006" key="4">
    <source>
        <dbReference type="Google" id="ProtNLM"/>
    </source>
</evidence>
<name>A0A175RCB1_9HYPH</name>
<comment type="caution">
    <text evidence="2">The sequence shown here is derived from an EMBL/GenBank/DDBJ whole genome shotgun (WGS) entry which is preliminary data.</text>
</comment>
<sequence>MTVFKTTLLAATALTFLTGAALAGDNNRTFVFQGDAVGSGATVRNNGAFITQQGGDNQAGSEANYMLQNGRDSNISIDQSGDENLVGVSGRGVEQYGALNALGVIQSSNSNEVGQVIQEGTLGGNETRNRLNIIQQGSGENKVLDVLQRKSEYGNENRSSVIQNGSKNIVWQIEQKGAGNTSTLDQSGTGNYIYEIQVGKNNTDIVTQTGTDNTADIKAVGNANETTVVQYGQGGDAYVTSGDTGLASNNNVVRIDQGVNGTGDKAYIGLYGSDRNNVDLRQDGANDTQVQLSGGRENQLYIDQNFGGSALTSTATVEGKNSSYNTLEARQLKNSKLTLTLNNANSNGVYSYQNGQSIAVVNLDGSSYNKVGVTQVGDHTATINATDGADRNTVAALQFGGSGNASTITIKGGDSNLLATIQNGTGNRVDAMLTGSYNNSDANSASFSGTQAEFAANSLGLSPIRGIVYQEGSGNQVDLNVKGSYNAFQTVQSGKGNQIDGSIGGNRNTAFVAQVSGGNVATFVQNGNGNSLGVVQGTVARPAL</sequence>